<name>A0AA35WHC9_GEOBA</name>
<dbReference type="GO" id="GO:0015940">
    <property type="term" value="P:pantothenate biosynthetic process"/>
    <property type="evidence" value="ECO:0007669"/>
    <property type="project" value="UniProtKB-KW"/>
</dbReference>
<dbReference type="InterPro" id="IPR003190">
    <property type="entry name" value="Asp_decarbox"/>
</dbReference>
<keyword evidence="5" id="KW-0865">Zymogen</keyword>
<keyword evidence="10" id="KW-1185">Reference proteome</keyword>
<dbReference type="GO" id="GO:0004068">
    <property type="term" value="F:aspartate 1-decarboxylase activity"/>
    <property type="evidence" value="ECO:0007669"/>
    <property type="project" value="InterPro"/>
</dbReference>
<evidence type="ECO:0000256" key="1">
    <source>
        <dbReference type="ARBA" id="ARBA00022490"/>
    </source>
</evidence>
<gene>
    <name evidence="9" type="ORF">GBAR_LOCUS8676</name>
</gene>
<dbReference type="SUPFAM" id="SSF50692">
    <property type="entry name" value="ADC-like"/>
    <property type="match status" value="1"/>
</dbReference>
<dbReference type="EMBL" id="CASHTH010001293">
    <property type="protein sequence ID" value="CAI8013752.1"/>
    <property type="molecule type" value="Genomic_DNA"/>
</dbReference>
<evidence type="ECO:0000256" key="8">
    <source>
        <dbReference type="ARBA" id="ARBA00023317"/>
    </source>
</evidence>
<dbReference type="Proteomes" id="UP001174909">
    <property type="component" value="Unassembled WGS sequence"/>
</dbReference>
<dbReference type="Pfam" id="PF02261">
    <property type="entry name" value="Asp_decarbox"/>
    <property type="match status" value="1"/>
</dbReference>
<dbReference type="NCBIfam" id="TIGR00223">
    <property type="entry name" value="panD"/>
    <property type="match status" value="1"/>
</dbReference>
<evidence type="ECO:0000313" key="9">
    <source>
        <dbReference type="EMBL" id="CAI8013752.1"/>
    </source>
</evidence>
<evidence type="ECO:0000256" key="2">
    <source>
        <dbReference type="ARBA" id="ARBA00022655"/>
    </source>
</evidence>
<dbReference type="HAMAP" id="MF_00446">
    <property type="entry name" value="PanD"/>
    <property type="match status" value="1"/>
</dbReference>
<accession>A0AA35WHC9</accession>
<dbReference type="Gene3D" id="2.40.40.20">
    <property type="match status" value="1"/>
</dbReference>
<dbReference type="GO" id="GO:0006523">
    <property type="term" value="P:alanine biosynthetic process"/>
    <property type="evidence" value="ECO:0007669"/>
    <property type="project" value="InterPro"/>
</dbReference>
<dbReference type="AlphaFoldDB" id="A0AA35WHC9"/>
<reference evidence="9" key="1">
    <citation type="submission" date="2023-03" db="EMBL/GenBank/DDBJ databases">
        <authorList>
            <person name="Steffen K."/>
            <person name="Cardenas P."/>
        </authorList>
    </citation>
    <scope>NUCLEOTIDE SEQUENCE</scope>
</reference>
<keyword evidence="6" id="KW-0456">Lyase</keyword>
<keyword evidence="8" id="KW-0670">Pyruvate</keyword>
<evidence type="ECO:0000256" key="4">
    <source>
        <dbReference type="ARBA" id="ARBA00022813"/>
    </source>
</evidence>
<dbReference type="InterPro" id="IPR009010">
    <property type="entry name" value="Asp_de-COase-like_dom_sf"/>
</dbReference>
<dbReference type="CDD" id="cd06919">
    <property type="entry name" value="Asp_decarbox"/>
    <property type="match status" value="1"/>
</dbReference>
<comment type="caution">
    <text evidence="9">The sequence shown here is derived from an EMBL/GenBank/DDBJ whole genome shotgun (WGS) entry which is preliminary data.</text>
</comment>
<evidence type="ECO:0000256" key="6">
    <source>
        <dbReference type="ARBA" id="ARBA00023239"/>
    </source>
</evidence>
<proteinExistence type="inferred from homology"/>
<keyword evidence="7" id="KW-0704">Schiff base</keyword>
<protein>
    <submittedName>
        <fullName evidence="9">Aspartate 1-decarboxylase</fullName>
    </submittedName>
</protein>
<sequence>MRSKIHRATVTNCDEDYVGSIVIDQNLMDKSDIWEYEKVLVCDINNGSRFETYAIPGERGSGIISVQGAAAKLTNPGHKVIIMAFEVTEEPVKPKAVMVTETNEFAYYLTEIENAIAV</sequence>
<evidence type="ECO:0000256" key="3">
    <source>
        <dbReference type="ARBA" id="ARBA00022793"/>
    </source>
</evidence>
<keyword evidence="4" id="KW-0068">Autocatalytic cleavage</keyword>
<dbReference type="GO" id="GO:0005829">
    <property type="term" value="C:cytosol"/>
    <property type="evidence" value="ECO:0007669"/>
    <property type="project" value="TreeGrafter"/>
</dbReference>
<evidence type="ECO:0000256" key="7">
    <source>
        <dbReference type="ARBA" id="ARBA00023270"/>
    </source>
</evidence>
<evidence type="ECO:0000256" key="5">
    <source>
        <dbReference type="ARBA" id="ARBA00023145"/>
    </source>
</evidence>
<organism evidence="9 10">
    <name type="scientific">Geodia barretti</name>
    <name type="common">Barrett's horny sponge</name>
    <dbReference type="NCBI Taxonomy" id="519541"/>
    <lineage>
        <taxon>Eukaryota</taxon>
        <taxon>Metazoa</taxon>
        <taxon>Porifera</taxon>
        <taxon>Demospongiae</taxon>
        <taxon>Heteroscleromorpha</taxon>
        <taxon>Tetractinellida</taxon>
        <taxon>Astrophorina</taxon>
        <taxon>Geodiidae</taxon>
        <taxon>Geodia</taxon>
    </lineage>
</organism>
<keyword evidence="2" id="KW-0566">Pantothenate biosynthesis</keyword>
<keyword evidence="1" id="KW-0963">Cytoplasm</keyword>
<evidence type="ECO:0000313" key="10">
    <source>
        <dbReference type="Proteomes" id="UP001174909"/>
    </source>
</evidence>
<keyword evidence="3" id="KW-0210">Decarboxylase</keyword>
<dbReference type="PANTHER" id="PTHR21012">
    <property type="entry name" value="ASPARTATE 1-DECARBOXYLASE"/>
    <property type="match status" value="1"/>
</dbReference>
<dbReference type="PANTHER" id="PTHR21012:SF0">
    <property type="entry name" value="ASPARTATE 1-DECARBOXYLASE"/>
    <property type="match status" value="1"/>
</dbReference>